<keyword evidence="1" id="KW-0285">Flavoprotein</keyword>
<sequence length="484" mass="52819">MTVTQQDKLSIAVIGAGPGGLAATINLLRLPFVQLSVFDQATELREVGAGISINQNTWRHLQLLGAAEAIEQYTKRGDGTKIAGEQRNGRTGEVLKRTYQSVDPNKPARSRIERYKLQQALLQQIPQGLIQLNKRLASIDESKEEGVVLTFKDGSVEGPFGLVVGADGIRSAVRQHTFPSHRLSYTGKTAFRTLIPASAVAHIPDLPPASTFWHTAKTHVYTDFLDGGLFEIATRAEIADDPENGREKVSWGQKVGREDVVGYYDNYCETIRQVIAAPTEWLEFAMFGGPRLESVIANGRIALLGDASHPLSGAFGSGAAFAFEDAYVLAQALSLTHTHTHTHRHRTERGAGARKGAVGEALELYDGVRSPHYKNLYSILNAFSQNTSATAAAHPPEVDEDAYIAETTRRNWAAENEWIYTYDVTDVWAGKVREVEKEKEGKEGKEGKEEKEVGELGEKVEGLSVGDVPKETVFATPVGVAVEA</sequence>
<dbReference type="Gene3D" id="3.50.50.60">
    <property type="entry name" value="FAD/NAD(P)-binding domain"/>
    <property type="match status" value="1"/>
</dbReference>
<dbReference type="AlphaFoldDB" id="A0A5D3AUA1"/>
<dbReference type="SUPFAM" id="SSF51905">
    <property type="entry name" value="FAD/NAD(P)-binding domain"/>
    <property type="match status" value="1"/>
</dbReference>
<evidence type="ECO:0000313" key="7">
    <source>
        <dbReference type="Proteomes" id="UP000322245"/>
    </source>
</evidence>
<dbReference type="GO" id="GO:0016491">
    <property type="term" value="F:oxidoreductase activity"/>
    <property type="evidence" value="ECO:0007669"/>
    <property type="project" value="UniProtKB-KW"/>
</dbReference>
<dbReference type="PANTHER" id="PTHR46720">
    <property type="entry name" value="HYDROXYLASE, PUTATIVE (AFU_ORTHOLOGUE AFUA_3G01460)-RELATED"/>
    <property type="match status" value="1"/>
</dbReference>
<evidence type="ECO:0000256" key="4">
    <source>
        <dbReference type="SAM" id="MobiDB-lite"/>
    </source>
</evidence>
<dbReference type="GO" id="GO:0044550">
    <property type="term" value="P:secondary metabolite biosynthetic process"/>
    <property type="evidence" value="ECO:0007669"/>
    <property type="project" value="TreeGrafter"/>
</dbReference>
<proteinExistence type="predicted"/>
<evidence type="ECO:0000259" key="5">
    <source>
        <dbReference type="Pfam" id="PF01494"/>
    </source>
</evidence>
<reference evidence="6 7" key="1">
    <citation type="submission" date="2017-05" db="EMBL/GenBank/DDBJ databases">
        <title>The Genome Sequence of Tsuchiyaea wingfieldii DSM 27421.</title>
        <authorList>
            <person name="Cuomo C."/>
            <person name="Passer A."/>
            <person name="Billmyre B."/>
            <person name="Heitman J."/>
        </authorList>
    </citation>
    <scope>NUCLEOTIDE SEQUENCE [LARGE SCALE GENOMIC DNA]</scope>
    <source>
        <strain evidence="6 7">DSM 27421</strain>
    </source>
</reference>
<accession>A0A5D3AUA1</accession>
<dbReference type="InterPro" id="IPR002938">
    <property type="entry name" value="FAD-bd"/>
</dbReference>
<organism evidence="6 7">
    <name type="scientific">Cryptococcus floricola</name>
    <dbReference type="NCBI Taxonomy" id="2591691"/>
    <lineage>
        <taxon>Eukaryota</taxon>
        <taxon>Fungi</taxon>
        <taxon>Dikarya</taxon>
        <taxon>Basidiomycota</taxon>
        <taxon>Agaricomycotina</taxon>
        <taxon>Tremellomycetes</taxon>
        <taxon>Tremellales</taxon>
        <taxon>Cryptococcaceae</taxon>
        <taxon>Cryptococcus</taxon>
    </lineage>
</organism>
<dbReference type="PRINTS" id="PR00420">
    <property type="entry name" value="RNGMNOXGNASE"/>
</dbReference>
<feature type="region of interest" description="Disordered" evidence="4">
    <location>
        <begin position="436"/>
        <end position="457"/>
    </location>
</feature>
<dbReference type="Pfam" id="PF01494">
    <property type="entry name" value="FAD_binding_3"/>
    <property type="match status" value="1"/>
</dbReference>
<dbReference type="PANTHER" id="PTHR46720:SF3">
    <property type="entry name" value="FAD-BINDING DOMAIN-CONTAINING PROTEIN-RELATED"/>
    <property type="match status" value="1"/>
</dbReference>
<comment type="caution">
    <text evidence="6">The sequence shown here is derived from an EMBL/GenBank/DDBJ whole genome shotgun (WGS) entry which is preliminary data.</text>
</comment>
<dbReference type="InterPro" id="IPR036188">
    <property type="entry name" value="FAD/NAD-bd_sf"/>
</dbReference>
<feature type="domain" description="FAD-binding" evidence="5">
    <location>
        <begin position="10"/>
        <end position="337"/>
    </location>
</feature>
<evidence type="ECO:0000256" key="1">
    <source>
        <dbReference type="ARBA" id="ARBA00022630"/>
    </source>
</evidence>
<dbReference type="GO" id="GO:0071949">
    <property type="term" value="F:FAD binding"/>
    <property type="evidence" value="ECO:0007669"/>
    <property type="project" value="InterPro"/>
</dbReference>
<dbReference type="InterPro" id="IPR051104">
    <property type="entry name" value="FAD_monoxygenase"/>
</dbReference>
<keyword evidence="3" id="KW-0560">Oxidoreductase</keyword>
<evidence type="ECO:0000256" key="3">
    <source>
        <dbReference type="ARBA" id="ARBA00023002"/>
    </source>
</evidence>
<keyword evidence="2" id="KW-0274">FAD</keyword>
<name>A0A5D3AUA1_9TREE</name>
<evidence type="ECO:0000313" key="6">
    <source>
        <dbReference type="EMBL" id="TYJ53791.1"/>
    </source>
</evidence>
<dbReference type="EMBL" id="NIDF01000077">
    <property type="protein sequence ID" value="TYJ53791.1"/>
    <property type="molecule type" value="Genomic_DNA"/>
</dbReference>
<gene>
    <name evidence="6" type="ORF">B9479_005551</name>
</gene>
<protein>
    <recommendedName>
        <fullName evidence="5">FAD-binding domain-containing protein</fullName>
    </recommendedName>
</protein>
<dbReference type="Proteomes" id="UP000322245">
    <property type="component" value="Unassembled WGS sequence"/>
</dbReference>
<keyword evidence="7" id="KW-1185">Reference proteome</keyword>
<evidence type="ECO:0000256" key="2">
    <source>
        <dbReference type="ARBA" id="ARBA00022827"/>
    </source>
</evidence>